<gene>
    <name evidence="2" type="ORF">HCN51_48690</name>
</gene>
<dbReference type="InterPro" id="IPR026004">
    <property type="entry name" value="Septum_form"/>
</dbReference>
<comment type="caution">
    <text evidence="2">The sequence shown here is derived from an EMBL/GenBank/DDBJ whole genome shotgun (WGS) entry which is preliminary data.</text>
</comment>
<sequence>MFGPGEAGDATGQALREVAGAELYRRNAFRITGLSTYADRRAVRRRKQQVTPALQVGADVDLGHDLAVGPEEVRAAFDRLLDDPRRRLVDELFWLWHTPDASCPCPAGLHREHDAAVRAHSAALDLEAEGPSPGPELDELWTRAAEQWQAVLRRAVFWEHVRHRLTALDDRQLDERAVDTLRKELRAALVRPLIELTARGGDQQGRRAGLARRWPAPAFLVDEQLEEVAAPLYEAANTALNDASRRYDEDEPDRAAGAVLDSVLPELRRLDALVPRDRHRRTASLYDDTAILLNNCALAVMRDEGGAGEPRARSWLKSARELTSDQETRELIEENERSLYQITVAYELARSSGSYAPRPRDARPYVPAPRRRRGLRTAFWVAVLVGTGLLIGQCSGAFDGTSVPAASETVYEGETGRGTVFSEAKADNLPVGTCVTSLASWESGGGTVSTVPCDEPHWGEVLGYVPLGEVPSPYPGDDQVRATAAFECELLRQRQDGLTEDRYQVRFLVPGEKDWNTGGGAYENYAPCVLSRAGDVPYADRRVQDPPPRKDEPPVRMDLFAANIADNPPVGTCVQAKQAWDRSPHQVDIVRCARPHWAEIAGYVELYEPGQKWPGDKKVYAEAEEACTGVMFQMRTGPGHVLNITWPGRDWWDSSTQKIYAVCLVNRDDDQAFTGGLR</sequence>
<evidence type="ECO:0000259" key="1">
    <source>
        <dbReference type="Pfam" id="PF13845"/>
    </source>
</evidence>
<keyword evidence="3" id="KW-1185">Reference proteome</keyword>
<feature type="domain" description="Septum formation-related" evidence="1">
    <location>
        <begin position="432"/>
        <end position="631"/>
    </location>
</feature>
<proteinExistence type="predicted"/>
<evidence type="ECO:0000313" key="2">
    <source>
        <dbReference type="EMBL" id="NJP97220.1"/>
    </source>
</evidence>
<accession>A0ABX1BLE1</accession>
<name>A0ABX1BLE1_9ACTN</name>
<dbReference type="EMBL" id="JAATEP010000061">
    <property type="protein sequence ID" value="NJP97220.1"/>
    <property type="molecule type" value="Genomic_DNA"/>
</dbReference>
<reference evidence="2 3" key="1">
    <citation type="submission" date="2020-03" db="EMBL/GenBank/DDBJ databases">
        <title>WGS of actinomycetes isolated from Thailand.</title>
        <authorList>
            <person name="Thawai C."/>
        </authorList>
    </citation>
    <scope>NUCLEOTIDE SEQUENCE [LARGE SCALE GENOMIC DNA]</scope>
    <source>
        <strain evidence="2 3">FMUSA5-5</strain>
    </source>
</reference>
<protein>
    <recommendedName>
        <fullName evidence="1">Septum formation-related domain-containing protein</fullName>
    </recommendedName>
</protein>
<dbReference type="Pfam" id="PF13845">
    <property type="entry name" value="Septum_form"/>
    <property type="match status" value="1"/>
</dbReference>
<dbReference type="RefSeq" id="WP_168019048.1">
    <property type="nucleotide sequence ID" value="NZ_JAATEP010000061.1"/>
</dbReference>
<evidence type="ECO:0000313" key="3">
    <source>
        <dbReference type="Proteomes" id="UP000696294"/>
    </source>
</evidence>
<dbReference type="Proteomes" id="UP000696294">
    <property type="component" value="Unassembled WGS sequence"/>
</dbReference>
<organism evidence="2 3">
    <name type="scientific">Nonomuraea composti</name>
    <dbReference type="NCBI Taxonomy" id="2720023"/>
    <lineage>
        <taxon>Bacteria</taxon>
        <taxon>Bacillati</taxon>
        <taxon>Actinomycetota</taxon>
        <taxon>Actinomycetes</taxon>
        <taxon>Streptosporangiales</taxon>
        <taxon>Streptosporangiaceae</taxon>
        <taxon>Nonomuraea</taxon>
    </lineage>
</organism>